<dbReference type="RefSeq" id="WP_083561652.1">
    <property type="nucleotide sequence ID" value="NZ_AQQV01000002.1"/>
</dbReference>
<dbReference type="InterPro" id="IPR002155">
    <property type="entry name" value="Thiolase"/>
</dbReference>
<dbReference type="OrthoDB" id="1402717at2"/>
<dbReference type="EMBL" id="AQQV01000002">
    <property type="protein sequence ID" value="ORE87418.1"/>
    <property type="molecule type" value="Genomic_DNA"/>
</dbReference>
<evidence type="ECO:0000313" key="9">
    <source>
        <dbReference type="Proteomes" id="UP000192342"/>
    </source>
</evidence>
<feature type="active site" description="Proton acceptor" evidence="4">
    <location>
        <position position="392"/>
    </location>
</feature>
<dbReference type="InterPro" id="IPR020616">
    <property type="entry name" value="Thiolase_N"/>
</dbReference>
<reference evidence="8 9" key="1">
    <citation type="submission" date="2013-04" db="EMBL/GenBank/DDBJ databases">
        <title>Oceanococcus atlanticus 22II-S10r2 Genome Sequencing.</title>
        <authorList>
            <person name="Lai Q."/>
            <person name="Li G."/>
            <person name="Shao Z."/>
        </authorList>
    </citation>
    <scope>NUCLEOTIDE SEQUENCE [LARGE SCALE GENOMIC DNA]</scope>
    <source>
        <strain evidence="8 9">22II-S10r2</strain>
    </source>
</reference>
<dbReference type="NCBIfam" id="TIGR01930">
    <property type="entry name" value="AcCoA-C-Actrans"/>
    <property type="match status" value="1"/>
</dbReference>
<proteinExistence type="inferred from homology"/>
<dbReference type="PROSITE" id="PS00099">
    <property type="entry name" value="THIOLASE_3"/>
    <property type="match status" value="1"/>
</dbReference>
<evidence type="ECO:0000313" key="8">
    <source>
        <dbReference type="EMBL" id="ORE87418.1"/>
    </source>
</evidence>
<evidence type="ECO:0000256" key="2">
    <source>
        <dbReference type="ARBA" id="ARBA00022679"/>
    </source>
</evidence>
<dbReference type="PIRSF" id="PIRSF000429">
    <property type="entry name" value="Ac-CoA_Ac_transf"/>
    <property type="match status" value="1"/>
</dbReference>
<dbReference type="InterPro" id="IPR020610">
    <property type="entry name" value="Thiolase_AS"/>
</dbReference>
<evidence type="ECO:0000256" key="3">
    <source>
        <dbReference type="ARBA" id="ARBA00023315"/>
    </source>
</evidence>
<keyword evidence="2 5" id="KW-0808">Transferase</keyword>
<dbReference type="CDD" id="cd00751">
    <property type="entry name" value="thiolase"/>
    <property type="match status" value="1"/>
</dbReference>
<evidence type="ECO:0000256" key="1">
    <source>
        <dbReference type="ARBA" id="ARBA00010982"/>
    </source>
</evidence>
<dbReference type="PANTHER" id="PTHR42689">
    <property type="entry name" value="ACETYL-COA ACYLTRANSFERASE FADA2 (3-KETOACYL-COA THIOLASE) (BETA-KETOTHIOLASE)-RELATED"/>
    <property type="match status" value="1"/>
</dbReference>
<dbReference type="SUPFAM" id="SSF53901">
    <property type="entry name" value="Thiolase-like"/>
    <property type="match status" value="2"/>
</dbReference>
<dbReference type="InterPro" id="IPR020617">
    <property type="entry name" value="Thiolase_C"/>
</dbReference>
<sequence>MTSVRKVAIVGGARIPFCRSNTAYAKLSNHQMLTAALNALVDKYDLAGKVVGEVAGGTVLKLNPQDTMTREAVLESKLANETPAYDVGQYCGTSLETVMLVANKIALGQIECGIAAGTDTTSDAPVGVNEGLRKIFMQVNQAKTGAERAKALAKIRPKHVVPNIPQNAEARTGKSMGQSCEDMAQAWGIAREDQDQLAYESHKKAAAAYDSGFFDDLVFPCNGVQRDNNLRPDSTLEKLATLKPVFSKSDAATLTAANSTPLTDGAAAVFLCSEDYAKKNKLPVLAYFVTGQTAAVDFVKGNESRDNFVRGAEGLLMAPAQAVPNMLDRMGLSFDDIDFFEIHEAFAAQVLCTLKAWEDPRFCKEYLGKDKPMGAVPREKLNVKGSSLAVGHPFGATGARIVANLAKILEENKGGRGLISICTAGGMGVAAIIERP</sequence>
<organism evidence="8 9">
    <name type="scientific">Oceanococcus atlanticus</name>
    <dbReference type="NCBI Taxonomy" id="1317117"/>
    <lineage>
        <taxon>Bacteria</taxon>
        <taxon>Pseudomonadati</taxon>
        <taxon>Pseudomonadota</taxon>
        <taxon>Gammaproteobacteria</taxon>
        <taxon>Chromatiales</taxon>
        <taxon>Oceanococcaceae</taxon>
        <taxon>Oceanococcus</taxon>
    </lineage>
</organism>
<feature type="active site" description="Proton acceptor" evidence="4">
    <location>
        <position position="422"/>
    </location>
</feature>
<protein>
    <submittedName>
        <fullName evidence="8">Acetyl-CoA acetyltransferase</fullName>
        <ecNumber evidence="8">2.3.1.9</ecNumber>
    </submittedName>
</protein>
<dbReference type="Proteomes" id="UP000192342">
    <property type="component" value="Unassembled WGS sequence"/>
</dbReference>
<dbReference type="Gene3D" id="3.40.47.10">
    <property type="match status" value="1"/>
</dbReference>
<evidence type="ECO:0000256" key="4">
    <source>
        <dbReference type="PIRSR" id="PIRSR000429-1"/>
    </source>
</evidence>
<evidence type="ECO:0000259" key="6">
    <source>
        <dbReference type="Pfam" id="PF00108"/>
    </source>
</evidence>
<dbReference type="AlphaFoldDB" id="A0A1Y1SEJ5"/>
<dbReference type="GO" id="GO:0005829">
    <property type="term" value="C:cytosol"/>
    <property type="evidence" value="ECO:0007669"/>
    <property type="project" value="TreeGrafter"/>
</dbReference>
<dbReference type="InterPro" id="IPR016039">
    <property type="entry name" value="Thiolase-like"/>
</dbReference>
<feature type="domain" description="Thiolase C-terminal" evidence="7">
    <location>
        <begin position="313"/>
        <end position="435"/>
    </location>
</feature>
<keyword evidence="9" id="KW-1185">Reference proteome</keyword>
<accession>A0A1Y1SEJ5</accession>
<keyword evidence="3 5" id="KW-0012">Acyltransferase</keyword>
<feature type="active site" description="Acyl-thioester intermediate" evidence="4">
    <location>
        <position position="91"/>
    </location>
</feature>
<dbReference type="Pfam" id="PF02803">
    <property type="entry name" value="Thiolase_C"/>
    <property type="match status" value="1"/>
</dbReference>
<comment type="caution">
    <text evidence="8">The sequence shown here is derived from an EMBL/GenBank/DDBJ whole genome shotgun (WGS) entry which is preliminary data.</text>
</comment>
<dbReference type="GO" id="GO:0003985">
    <property type="term" value="F:acetyl-CoA C-acetyltransferase activity"/>
    <property type="evidence" value="ECO:0007669"/>
    <property type="project" value="UniProtKB-EC"/>
</dbReference>
<feature type="domain" description="Thiolase N-terminal" evidence="6">
    <location>
        <begin position="7"/>
        <end position="275"/>
    </location>
</feature>
<dbReference type="STRING" id="1317117.ATO7_10262"/>
<dbReference type="PANTHER" id="PTHR42689:SF1">
    <property type="entry name" value="ACETYL-COA ACYLTRANSFERASE FADA2 (3-KETOACYL-COA THIOLASE) (BETA-KETOTHIOLASE)-RELATED"/>
    <property type="match status" value="1"/>
</dbReference>
<evidence type="ECO:0000256" key="5">
    <source>
        <dbReference type="RuleBase" id="RU003557"/>
    </source>
</evidence>
<evidence type="ECO:0000259" key="7">
    <source>
        <dbReference type="Pfam" id="PF02803"/>
    </source>
</evidence>
<dbReference type="InterPro" id="IPR050521">
    <property type="entry name" value="3-ketoacyl-CoA_Thiolase"/>
</dbReference>
<dbReference type="NCBIfam" id="NF006740">
    <property type="entry name" value="PRK09268.1"/>
    <property type="match status" value="1"/>
</dbReference>
<gene>
    <name evidence="8" type="ORF">ATO7_10262</name>
</gene>
<dbReference type="EC" id="2.3.1.9" evidence="8"/>
<name>A0A1Y1SEJ5_9GAMM</name>
<comment type="similarity">
    <text evidence="1 5">Belongs to the thiolase-like superfamily. Thiolase family.</text>
</comment>
<dbReference type="Pfam" id="PF00108">
    <property type="entry name" value="Thiolase_N"/>
    <property type="match status" value="1"/>
</dbReference>